<dbReference type="InterPro" id="IPR011047">
    <property type="entry name" value="Quinoprotein_ADH-like_sf"/>
</dbReference>
<dbReference type="InterPro" id="IPR015943">
    <property type="entry name" value="WD40/YVTN_repeat-like_dom_sf"/>
</dbReference>
<dbReference type="Pfam" id="PF00400">
    <property type="entry name" value="WD40"/>
    <property type="match status" value="4"/>
</dbReference>
<evidence type="ECO:0000256" key="7">
    <source>
        <dbReference type="ARBA" id="ARBA00023273"/>
    </source>
</evidence>
<keyword evidence="2" id="KW-0963">Cytoplasm</keyword>
<dbReference type="GO" id="GO:0030317">
    <property type="term" value="P:flagellated sperm motility"/>
    <property type="evidence" value="ECO:0007669"/>
    <property type="project" value="UniProtKB-ARBA"/>
</dbReference>
<dbReference type="SUPFAM" id="SSF50998">
    <property type="entry name" value="Quinoprotein alcohol dehydrogenase-like"/>
    <property type="match status" value="1"/>
</dbReference>
<keyword evidence="15" id="KW-1185">Reference proteome</keyword>
<comment type="function">
    <text evidence="10">Microtubule inner protein (MIP) part of the dynein-decorated doublet microtubules (DMTs) in cilia axoneme. Important for proper ciliary and flagellar beating. May act in cooperation with CFAP45 and axonemal dynein subunit DNAH11. May play a role in cell growth and/or survival.</text>
</comment>
<dbReference type="PANTHER" id="PTHR13720:SF14">
    <property type="entry name" value="CILIA- AND FLAGELLA-ASSOCIATED PROTEIN 52"/>
    <property type="match status" value="1"/>
</dbReference>
<dbReference type="Proteomes" id="UP000233080">
    <property type="component" value="Unassembled WGS sequence"/>
</dbReference>
<feature type="repeat" description="WD" evidence="13">
    <location>
        <begin position="107"/>
        <end position="142"/>
    </location>
</feature>
<protein>
    <recommendedName>
        <fullName evidence="9">Cilia- and flagella-associated protein 52</fullName>
    </recommendedName>
    <alternativeName>
        <fullName evidence="12">WD repeat-containing protein 16</fullName>
    </alternativeName>
</protein>
<comment type="subunit">
    <text evidence="11">Microtubule inner protein component of sperm flagellar doublet microtubules. Interacts with BRCA2. Interacts with the CCT chaperonin complex. Interacts with HSP70. Interacts with AK8. Interacts with CFAP45. Interacts with DNAI1. Interacts with IQDC.</text>
</comment>
<evidence type="ECO:0000256" key="4">
    <source>
        <dbReference type="ARBA" id="ARBA00022737"/>
    </source>
</evidence>
<keyword evidence="5" id="KW-0282">Flagellum</keyword>
<dbReference type="InterPro" id="IPR001680">
    <property type="entry name" value="WD40_rpt"/>
</dbReference>
<reference evidence="14" key="1">
    <citation type="submission" date="2025-08" db="UniProtKB">
        <authorList>
            <consortium name="Ensembl"/>
        </authorList>
    </citation>
    <scope>IDENTIFICATION</scope>
</reference>
<dbReference type="PANTHER" id="PTHR13720">
    <property type="entry name" value="WD-40 REPEAT PROTEIN"/>
    <property type="match status" value="1"/>
</dbReference>
<dbReference type="PROSITE" id="PS50294">
    <property type="entry name" value="WD_REPEATS_REGION"/>
    <property type="match status" value="1"/>
</dbReference>
<dbReference type="GO" id="GO:0005930">
    <property type="term" value="C:axoneme"/>
    <property type="evidence" value="ECO:0007669"/>
    <property type="project" value="UniProtKB-ARBA"/>
</dbReference>
<evidence type="ECO:0000256" key="5">
    <source>
        <dbReference type="ARBA" id="ARBA00022846"/>
    </source>
</evidence>
<name>A0A2K5ILQ6_COLAP</name>
<sequence>MDNKISPEAQVAELELDAVIGFNGHVPTGLKCHPDQEHLIFPLGCTILIQAINTQEQNFLQGHGNNISCLAISRSGQYIASGQVTFMGFKADIILWDYKKRELLARLSLHKGKIEALAFSPNDLYLVSLGGPDDGSVVVWSIAKRDAICGSPAAGLNVGNATSVIFSRCRDEMFVTAGNGTIRVWELDLPNRKIWPTECQTGQMKRIVMSIGMADDDSFFYLGTTTGDILKMNPRTKLLTDAGPAKDKFSLGVSAIRCLKMGGLLVGSGAGLLVFCKSPSYKPIKKIQLQGGITSITLRGEGHQFFVGTEESHIYRVSFTDFKETLIATCHFEAVEDIVFPFGTAELFATCAKKDIRVWHTSSNRELLRITVPNMTCHSIDFMRDGKSIISAWNDGKIRAFAPETGRLMYVINNAHRIGVTAIATTSDCKRVISGGGEGERLRRNQMILANTLFQCVCYHPEEFQIITSGTDRKIAYWEVFDGTVIRELEGSLSGSINGMDITQEGVHFVTGGNDHLVKVWDYNEGEVTHVGVGHSGDITRIRISPGNQYIVSVSADGAILRWKYPYTS</sequence>
<evidence type="ECO:0000256" key="9">
    <source>
        <dbReference type="ARBA" id="ARBA00029552"/>
    </source>
</evidence>
<dbReference type="Ensembl" id="ENSCANT00000040561.1">
    <property type="protein sequence ID" value="ENSCANP00000017614.1"/>
    <property type="gene ID" value="ENSCANG00000032247.1"/>
</dbReference>
<feature type="repeat" description="WD" evidence="13">
    <location>
        <begin position="532"/>
        <end position="569"/>
    </location>
</feature>
<evidence type="ECO:0000256" key="3">
    <source>
        <dbReference type="ARBA" id="ARBA00022574"/>
    </source>
</evidence>
<dbReference type="STRING" id="336983.ENSCANP00000017614"/>
<evidence type="ECO:0000256" key="13">
    <source>
        <dbReference type="PROSITE-ProRule" id="PRU00221"/>
    </source>
</evidence>
<keyword evidence="6" id="KW-0969">Cilium</keyword>
<evidence type="ECO:0000256" key="1">
    <source>
        <dbReference type="ARBA" id="ARBA00004611"/>
    </source>
</evidence>
<dbReference type="FunFam" id="2.130.10.10:FF:000173">
    <property type="entry name" value="Cilia- and flagella-associated protein 52"/>
    <property type="match status" value="1"/>
</dbReference>
<keyword evidence="3 13" id="KW-0853">WD repeat</keyword>
<comment type="subcellular location">
    <subcellularLocation>
        <location evidence="1">Cytoplasm</location>
        <location evidence="1">Cytoskeleton</location>
        <location evidence="1">Flagellum axoneme</location>
    </subcellularLocation>
</comment>
<proteinExistence type="inferred from homology"/>
<evidence type="ECO:0000256" key="11">
    <source>
        <dbReference type="ARBA" id="ARBA00047117"/>
    </source>
</evidence>
<dbReference type="FunFam" id="2.130.10.10:FF:000207">
    <property type="entry name" value="Cilia- and flagella-associated protein 52"/>
    <property type="match status" value="1"/>
</dbReference>
<dbReference type="Gene3D" id="2.130.10.10">
    <property type="entry name" value="YVTN repeat-like/Quinoprotein amine dehydrogenase"/>
    <property type="match status" value="3"/>
</dbReference>
<dbReference type="PROSITE" id="PS50082">
    <property type="entry name" value="WD_REPEATS_2"/>
    <property type="match status" value="3"/>
</dbReference>
<dbReference type="AlphaFoldDB" id="A0A2K5ILQ6"/>
<dbReference type="OMA" id="RIMVYNF"/>
<evidence type="ECO:0000256" key="12">
    <source>
        <dbReference type="ARBA" id="ARBA00075786"/>
    </source>
</evidence>
<evidence type="ECO:0000256" key="6">
    <source>
        <dbReference type="ARBA" id="ARBA00023069"/>
    </source>
</evidence>
<dbReference type="InterPro" id="IPR050630">
    <property type="entry name" value="WD_repeat_EMAP"/>
</dbReference>
<evidence type="ECO:0000313" key="14">
    <source>
        <dbReference type="Ensembl" id="ENSCANP00000017614.1"/>
    </source>
</evidence>
<evidence type="ECO:0000256" key="10">
    <source>
        <dbReference type="ARBA" id="ARBA00046056"/>
    </source>
</evidence>
<evidence type="ECO:0000256" key="8">
    <source>
        <dbReference type="ARBA" id="ARBA00029456"/>
    </source>
</evidence>
<evidence type="ECO:0000256" key="2">
    <source>
        <dbReference type="ARBA" id="ARBA00022490"/>
    </source>
</evidence>
<keyword evidence="7" id="KW-0966">Cell projection</keyword>
<reference evidence="14" key="2">
    <citation type="submission" date="2025-09" db="UniProtKB">
        <authorList>
            <consortium name="Ensembl"/>
        </authorList>
    </citation>
    <scope>IDENTIFICATION</scope>
</reference>
<keyword evidence="4" id="KW-0677">Repeat</keyword>
<organism evidence="14 15">
    <name type="scientific">Colobus angolensis palliatus</name>
    <name type="common">Peters' Angolan colobus</name>
    <dbReference type="NCBI Taxonomy" id="336983"/>
    <lineage>
        <taxon>Eukaryota</taxon>
        <taxon>Metazoa</taxon>
        <taxon>Chordata</taxon>
        <taxon>Craniata</taxon>
        <taxon>Vertebrata</taxon>
        <taxon>Euteleostomi</taxon>
        <taxon>Mammalia</taxon>
        <taxon>Eutheria</taxon>
        <taxon>Euarchontoglires</taxon>
        <taxon>Primates</taxon>
        <taxon>Haplorrhini</taxon>
        <taxon>Catarrhini</taxon>
        <taxon>Cercopithecidae</taxon>
        <taxon>Colobinae</taxon>
        <taxon>Colobus</taxon>
    </lineage>
</organism>
<comment type="similarity">
    <text evidence="8">Belongs to the CFAP52 family.</text>
</comment>
<accession>A0A2K5ILQ6</accession>
<evidence type="ECO:0000313" key="15">
    <source>
        <dbReference type="Proteomes" id="UP000233080"/>
    </source>
</evidence>
<feature type="repeat" description="WD" evidence="13">
    <location>
        <begin position="490"/>
        <end position="531"/>
    </location>
</feature>
<dbReference type="SMART" id="SM00320">
    <property type="entry name" value="WD40"/>
    <property type="match status" value="10"/>
</dbReference>